<feature type="chain" id="PRO_5007542600" evidence="1">
    <location>
        <begin position="32"/>
        <end position="69"/>
    </location>
</feature>
<dbReference type="AlphaFoldDB" id="A0A147BN36"/>
<name>A0A147BN36_IXORI</name>
<feature type="signal peptide" evidence="1">
    <location>
        <begin position="1"/>
        <end position="31"/>
    </location>
</feature>
<evidence type="ECO:0000313" key="2">
    <source>
        <dbReference type="EMBL" id="JAR92166.1"/>
    </source>
</evidence>
<reference evidence="2" key="1">
    <citation type="journal article" date="2018" name="PLoS Negl. Trop. Dis.">
        <title>Sialome diversity of ticks revealed by RNAseq of single tick salivary glands.</title>
        <authorList>
            <person name="Perner J."/>
            <person name="Kropackova S."/>
            <person name="Kopacek P."/>
            <person name="Ribeiro J.M."/>
        </authorList>
    </citation>
    <scope>NUCLEOTIDE SEQUENCE</scope>
    <source>
        <strain evidence="2">Siblings of single egg batch collected in Ceske Budejovice</strain>
        <tissue evidence="2">Salivary glands</tissue>
    </source>
</reference>
<accession>A0A147BN36</accession>
<organism evidence="2">
    <name type="scientific">Ixodes ricinus</name>
    <name type="common">Common tick</name>
    <name type="synonym">Acarus ricinus</name>
    <dbReference type="NCBI Taxonomy" id="34613"/>
    <lineage>
        <taxon>Eukaryota</taxon>
        <taxon>Metazoa</taxon>
        <taxon>Ecdysozoa</taxon>
        <taxon>Arthropoda</taxon>
        <taxon>Chelicerata</taxon>
        <taxon>Arachnida</taxon>
        <taxon>Acari</taxon>
        <taxon>Parasitiformes</taxon>
        <taxon>Ixodida</taxon>
        <taxon>Ixodoidea</taxon>
        <taxon>Ixodidae</taxon>
        <taxon>Ixodinae</taxon>
        <taxon>Ixodes</taxon>
    </lineage>
</organism>
<evidence type="ECO:0000256" key="1">
    <source>
        <dbReference type="SAM" id="SignalP"/>
    </source>
</evidence>
<keyword evidence="1" id="KW-0732">Signal</keyword>
<dbReference type="EMBL" id="GEGO01003238">
    <property type="protein sequence ID" value="JAR92166.1"/>
    <property type="molecule type" value="Transcribed_RNA"/>
</dbReference>
<sequence length="69" mass="8050">MLLWRHYHLSLKIALTLLVLVILLVMGRTSAESKIRHRIFGSGKAEFLPNFFKDSAKIRQKYIVARPKK</sequence>
<protein>
    <submittedName>
        <fullName evidence="2">Putative secreted protein</fullName>
    </submittedName>
</protein>
<proteinExistence type="predicted"/>